<comment type="caution">
    <text evidence="3">The sequence shown here is derived from an EMBL/GenBank/DDBJ whole genome shotgun (WGS) entry which is preliminary data.</text>
</comment>
<evidence type="ECO:0000313" key="4">
    <source>
        <dbReference type="Proteomes" id="UP000018040"/>
    </source>
</evidence>
<evidence type="ECO:0000313" key="3">
    <source>
        <dbReference type="EMBL" id="ESU44303.1"/>
    </source>
</evidence>
<dbReference type="VEuPathDB" id="GiardiaDB:DHA2_150365"/>
<reference evidence="4" key="1">
    <citation type="submission" date="2012-02" db="EMBL/GenBank/DDBJ databases">
        <title>Genome sequencing of Giardia lamblia Genotypes A2 and B isolates (DH and GS) and comparative analysis with the genomes of Genotypes A1 and E (WB and Pig).</title>
        <authorList>
            <person name="Adam R."/>
            <person name="Dahlstrom E."/>
            <person name="Martens C."/>
            <person name="Bruno D."/>
            <person name="Barbian K."/>
            <person name="Porcella S.F."/>
            <person name="Nash T."/>
        </authorList>
    </citation>
    <scope>NUCLEOTIDE SEQUENCE</scope>
    <source>
        <strain evidence="4">GS</strain>
    </source>
</reference>
<accession>V6TZE7</accession>
<dbReference type="VEuPathDB" id="GiardiaDB:QR46_2083"/>
<name>V6TZE7_GIAIN</name>
<feature type="non-terminal residue" evidence="3">
    <location>
        <position position="1"/>
    </location>
</feature>
<dbReference type="Proteomes" id="UP000018040">
    <property type="component" value="Unassembled WGS sequence"/>
</dbReference>
<dbReference type="InterPro" id="IPR002110">
    <property type="entry name" value="Ankyrin_rpt"/>
</dbReference>
<proteinExistence type="predicted"/>
<feature type="region of interest" description="Disordered" evidence="2">
    <location>
        <begin position="708"/>
        <end position="727"/>
    </location>
</feature>
<dbReference type="SMART" id="SM00248">
    <property type="entry name" value="ANK"/>
    <property type="match status" value="9"/>
</dbReference>
<dbReference type="AlphaFoldDB" id="V6TZE7"/>
<dbReference type="EMBL" id="AHHH01000025">
    <property type="protein sequence ID" value="ESU44303.1"/>
    <property type="molecule type" value="Genomic_DNA"/>
</dbReference>
<gene>
    <name evidence="3" type="ORF">GSB_150522</name>
</gene>
<dbReference type="InterPro" id="IPR036770">
    <property type="entry name" value="Ankyrin_rpt-contain_sf"/>
</dbReference>
<feature type="compositionally biased region" description="Basic residues" evidence="2">
    <location>
        <begin position="714"/>
        <end position="727"/>
    </location>
</feature>
<organism evidence="3 4">
    <name type="scientific">Giardia intestinalis</name>
    <name type="common">Giardia lamblia</name>
    <dbReference type="NCBI Taxonomy" id="5741"/>
    <lineage>
        <taxon>Eukaryota</taxon>
        <taxon>Metamonada</taxon>
        <taxon>Diplomonadida</taxon>
        <taxon>Hexamitidae</taxon>
        <taxon>Giardiinae</taxon>
        <taxon>Giardia</taxon>
    </lineage>
</organism>
<dbReference type="PANTHER" id="PTHR24120">
    <property type="entry name" value="GH07239P"/>
    <property type="match status" value="1"/>
</dbReference>
<dbReference type="SUPFAM" id="SSF48403">
    <property type="entry name" value="Ankyrin repeat"/>
    <property type="match status" value="2"/>
</dbReference>
<dbReference type="PROSITE" id="PS50088">
    <property type="entry name" value="ANK_REPEAT"/>
    <property type="match status" value="1"/>
</dbReference>
<dbReference type="OrthoDB" id="539213at2759"/>
<feature type="repeat" description="ANK" evidence="1">
    <location>
        <begin position="576"/>
        <end position="608"/>
    </location>
</feature>
<dbReference type="PANTHER" id="PTHR24120:SF4">
    <property type="entry name" value="GH07239P"/>
    <property type="match status" value="1"/>
</dbReference>
<dbReference type="Pfam" id="PF12796">
    <property type="entry name" value="Ank_2"/>
    <property type="match status" value="3"/>
</dbReference>
<sequence>VGYMSILKTKTEWFAAVRAQDADSILRSIHRHIGARNSLGDTALITAVRARDVQIASLLLPFEHALSDSRGYPALGIAIELDAPELVCLLAPLEENAPIPGYGSPLALAAACGAFRSLRILSTFMCDSPTGEYETALQQAVRARHCSMIETLLETQAYAQKDLLDAIDLCVDSSRSSTTIQQMLQLAVKFISSGSVLTLRAALQTIQSITEENTFLAESLIRLITALRPVYSIVSGSGDALLESRRNTVSTFLQTCTDTGRSDHNQESIPSFMHSKKNTPKSIAAVVESLTDSVANTPLSSTVIVSKEVAHNYLETDDGRKLATEVRNIYQLMDAQKDTLQVVQNRLASITSAISEFPGCSAPPCIEDGSLTPLMQIVTGNDMTTFLDLLLPYAGRKNELGETALMLAARHGNVAAVRILSTIEYGMQDNQGKTALRHALETHNYDTASILIDVDRKRYTNALRESGWKCTDGTTCLSVALDNRCSFAYKYLISREGTLSIDHLVTKAFGDMEVASPLMLAVQSCRIDAIILLAPIAAGYVEPTTKRSALMLAACSGNSAAVRILAQYEAGLQDFQGYTALMYAAELNYADIVELLLPHESKMTSNARSGCGSGRTALMMAAYNGCVETVAHLVPYEAGIVQMAPDTKPQYAGWSALVWAVSSSEASLACIEILAEKEQQYAQKALDEVPHWRNDKPAIKQLLAPYLTHEQRPPSHRSQHRSRRNVH</sequence>
<dbReference type="VEuPathDB" id="GiardiaDB:GL50803_0088071"/>
<reference evidence="3 4" key="2">
    <citation type="journal article" date="2013" name="Genome Biol. Evol.">
        <title>Genome sequencing of Giardia lamblia genotypes A2 and B isolates (DH and GS) and comparative analysis with the genomes of genotypes A1 and E (WB and Pig).</title>
        <authorList>
            <person name="Adam R.D."/>
            <person name="Dahlstrom E.W."/>
            <person name="Martens C.A."/>
            <person name="Bruno D.P."/>
            <person name="Barbian K.D."/>
            <person name="Ricklefs S.M."/>
            <person name="Hernandez M.M."/>
            <person name="Narla N.P."/>
            <person name="Patel R.B."/>
            <person name="Porcella S.F."/>
            <person name="Nash T.E."/>
        </authorList>
    </citation>
    <scope>NUCLEOTIDE SEQUENCE [LARGE SCALE GENOMIC DNA]</scope>
    <source>
        <strain evidence="3 4">GS</strain>
    </source>
</reference>
<evidence type="ECO:0000256" key="2">
    <source>
        <dbReference type="SAM" id="MobiDB-lite"/>
    </source>
</evidence>
<evidence type="ECO:0000256" key="1">
    <source>
        <dbReference type="PROSITE-ProRule" id="PRU00023"/>
    </source>
</evidence>
<dbReference type="VEuPathDB" id="GiardiaDB:GL50581_2146"/>
<dbReference type="Gene3D" id="1.25.40.20">
    <property type="entry name" value="Ankyrin repeat-containing domain"/>
    <property type="match status" value="3"/>
</dbReference>
<protein>
    <submittedName>
        <fullName evidence="3">Ankyrin repeat protein</fullName>
    </submittedName>
</protein>
<keyword evidence="1" id="KW-0040">ANK repeat</keyword>